<accession>A0ABV2LZV1</accession>
<comment type="caution">
    <text evidence="5">The sequence shown here is derived from an EMBL/GenBank/DDBJ whole genome shotgun (WGS) entry which is preliminary data.</text>
</comment>
<evidence type="ECO:0000313" key="6">
    <source>
        <dbReference type="Proteomes" id="UP001549106"/>
    </source>
</evidence>
<protein>
    <recommendedName>
        <fullName evidence="3 4">Dephospho-CoA kinase</fullName>
        <ecNumber evidence="3 4">2.7.1.24</ecNumber>
    </recommendedName>
    <alternativeName>
        <fullName evidence="3">Dephosphocoenzyme A kinase</fullName>
    </alternativeName>
</protein>
<comment type="function">
    <text evidence="3">Catalyzes the phosphorylation of the 3'-hydroxyl group of dephosphocoenzyme A to form coenzyme A.</text>
</comment>
<feature type="binding site" evidence="3">
    <location>
        <begin position="16"/>
        <end position="21"/>
    </location>
    <ligand>
        <name>ATP</name>
        <dbReference type="ChEBI" id="CHEBI:30616"/>
    </ligand>
</feature>
<dbReference type="Pfam" id="PF01121">
    <property type="entry name" value="CoaE"/>
    <property type="match status" value="1"/>
</dbReference>
<keyword evidence="2 3" id="KW-0067">ATP-binding</keyword>
<keyword evidence="6" id="KW-1185">Reference proteome</keyword>
<proteinExistence type="inferred from homology"/>
<keyword evidence="3" id="KW-0963">Cytoplasm</keyword>
<dbReference type="EC" id="2.7.1.24" evidence="3 4"/>
<dbReference type="InterPro" id="IPR001977">
    <property type="entry name" value="Depp_CoAkinase"/>
</dbReference>
<reference evidence="5 6" key="1">
    <citation type="submission" date="2024-06" db="EMBL/GenBank/DDBJ databases">
        <title>Genomic Encyclopedia of Type Strains, Phase IV (KMG-IV): sequencing the most valuable type-strain genomes for metagenomic binning, comparative biology and taxonomic classification.</title>
        <authorList>
            <person name="Goeker M."/>
        </authorList>
    </citation>
    <scope>NUCLEOTIDE SEQUENCE [LARGE SCALE GENOMIC DNA]</scope>
    <source>
        <strain evidence="5 6">DSM 29492</strain>
    </source>
</reference>
<keyword evidence="3 5" id="KW-0418">Kinase</keyword>
<evidence type="ECO:0000256" key="2">
    <source>
        <dbReference type="ARBA" id="ARBA00022840"/>
    </source>
</evidence>
<keyword evidence="1 3" id="KW-0547">Nucleotide-binding</keyword>
<name>A0ABV2LZV1_9FIRM</name>
<dbReference type="PANTHER" id="PTHR10695">
    <property type="entry name" value="DEPHOSPHO-COA KINASE-RELATED"/>
    <property type="match status" value="1"/>
</dbReference>
<evidence type="ECO:0000256" key="3">
    <source>
        <dbReference type="HAMAP-Rule" id="MF_00376"/>
    </source>
</evidence>
<dbReference type="EMBL" id="JBEPMJ010000005">
    <property type="protein sequence ID" value="MET3749736.1"/>
    <property type="molecule type" value="Genomic_DNA"/>
</dbReference>
<dbReference type="NCBIfam" id="TIGR00152">
    <property type="entry name" value="dephospho-CoA kinase"/>
    <property type="match status" value="1"/>
</dbReference>
<dbReference type="HAMAP" id="MF_00376">
    <property type="entry name" value="Dephospho_CoA_kinase"/>
    <property type="match status" value="1"/>
</dbReference>
<dbReference type="PANTHER" id="PTHR10695:SF46">
    <property type="entry name" value="BIFUNCTIONAL COENZYME A SYNTHASE-RELATED"/>
    <property type="match status" value="1"/>
</dbReference>
<sequence>MTDQTMKIIGITGGVGAGKSTVLNYLEKHLSACVIQADQVGHQVMEPGERCYAQVISLFGKNIVKNDNTIDRKAVSDVVFCNEQMRCRLNEIIHPAVKAFILERIEEEQKNGRGLFVVEAALLLEDHYDTICHKIWYIHTDQEIRIQRLMESRGYSRQKAESIIASQASEAYFRSHADYVVTNNGLLDETYRQIDEGIKKL</sequence>
<keyword evidence="3 5" id="KW-0808">Transferase</keyword>
<keyword evidence="3" id="KW-0173">Coenzyme A biosynthesis</keyword>
<dbReference type="PROSITE" id="PS51219">
    <property type="entry name" value="DPCK"/>
    <property type="match status" value="1"/>
</dbReference>
<dbReference type="GO" id="GO:0004140">
    <property type="term" value="F:dephospho-CoA kinase activity"/>
    <property type="evidence" value="ECO:0007669"/>
    <property type="project" value="UniProtKB-EC"/>
</dbReference>
<comment type="similarity">
    <text evidence="3">Belongs to the CoaE family.</text>
</comment>
<gene>
    <name evidence="3" type="primary">coaE</name>
    <name evidence="5" type="ORF">ABID24_000970</name>
</gene>
<comment type="catalytic activity">
    <reaction evidence="3">
        <text>3'-dephospho-CoA + ATP = ADP + CoA + H(+)</text>
        <dbReference type="Rhea" id="RHEA:18245"/>
        <dbReference type="ChEBI" id="CHEBI:15378"/>
        <dbReference type="ChEBI" id="CHEBI:30616"/>
        <dbReference type="ChEBI" id="CHEBI:57287"/>
        <dbReference type="ChEBI" id="CHEBI:57328"/>
        <dbReference type="ChEBI" id="CHEBI:456216"/>
        <dbReference type="EC" id="2.7.1.24"/>
    </reaction>
</comment>
<dbReference type="CDD" id="cd02022">
    <property type="entry name" value="DPCK"/>
    <property type="match status" value="1"/>
</dbReference>
<comment type="subcellular location">
    <subcellularLocation>
        <location evidence="3">Cytoplasm</location>
    </subcellularLocation>
</comment>
<comment type="pathway">
    <text evidence="3">Cofactor biosynthesis; coenzyme A biosynthesis; CoA from (R)-pantothenate: step 5/5.</text>
</comment>
<evidence type="ECO:0000313" key="5">
    <source>
        <dbReference type="EMBL" id="MET3749736.1"/>
    </source>
</evidence>
<dbReference type="SUPFAM" id="SSF52540">
    <property type="entry name" value="P-loop containing nucleoside triphosphate hydrolases"/>
    <property type="match status" value="1"/>
</dbReference>
<dbReference type="RefSeq" id="WP_306814040.1">
    <property type="nucleotide sequence ID" value="NZ_JANJZT010000005.1"/>
</dbReference>
<dbReference type="Proteomes" id="UP001549106">
    <property type="component" value="Unassembled WGS sequence"/>
</dbReference>
<evidence type="ECO:0000256" key="4">
    <source>
        <dbReference type="NCBIfam" id="TIGR00152"/>
    </source>
</evidence>
<organism evidence="5 6">
    <name type="scientific">Blautia caecimuris</name>
    <dbReference type="NCBI Taxonomy" id="1796615"/>
    <lineage>
        <taxon>Bacteria</taxon>
        <taxon>Bacillati</taxon>
        <taxon>Bacillota</taxon>
        <taxon>Clostridia</taxon>
        <taxon>Lachnospirales</taxon>
        <taxon>Lachnospiraceae</taxon>
        <taxon>Blautia</taxon>
    </lineage>
</organism>
<dbReference type="InterPro" id="IPR027417">
    <property type="entry name" value="P-loop_NTPase"/>
</dbReference>
<evidence type="ECO:0000256" key="1">
    <source>
        <dbReference type="ARBA" id="ARBA00022741"/>
    </source>
</evidence>
<dbReference type="Gene3D" id="3.40.50.300">
    <property type="entry name" value="P-loop containing nucleotide triphosphate hydrolases"/>
    <property type="match status" value="1"/>
</dbReference>